<dbReference type="PANTHER" id="PTHR11610">
    <property type="entry name" value="LIPASE"/>
    <property type="match status" value="1"/>
</dbReference>
<comment type="caution">
    <text evidence="7">The sequence shown here is derived from an EMBL/GenBank/DDBJ whole genome shotgun (WGS) entry which is preliminary data.</text>
</comment>
<dbReference type="EMBL" id="JADBJN010000005">
    <property type="protein sequence ID" value="KAG5666319.1"/>
    <property type="molecule type" value="Genomic_DNA"/>
</dbReference>
<dbReference type="SUPFAM" id="SSF53474">
    <property type="entry name" value="alpha/beta-Hydrolases"/>
    <property type="match status" value="1"/>
</dbReference>
<dbReference type="GO" id="GO:0005615">
    <property type="term" value="C:extracellular space"/>
    <property type="evidence" value="ECO:0007669"/>
    <property type="project" value="TreeGrafter"/>
</dbReference>
<keyword evidence="5" id="KW-0732">Signal</keyword>
<proteinExistence type="inferred from homology"/>
<keyword evidence="3" id="KW-0964">Secreted</keyword>
<dbReference type="Gene3D" id="3.40.50.1820">
    <property type="entry name" value="alpha/beta hydrolase"/>
    <property type="match status" value="1"/>
</dbReference>
<dbReference type="OrthoDB" id="199913at2759"/>
<comment type="subcellular location">
    <subcellularLocation>
        <location evidence="1">Secreted</location>
    </subcellularLocation>
</comment>
<feature type="chain" id="PRO_5039892396" description="Lipase domain-containing protein" evidence="5">
    <location>
        <begin position="23"/>
        <end position="382"/>
    </location>
</feature>
<dbReference type="AlphaFoldDB" id="A0A9J6B9I4"/>
<dbReference type="Pfam" id="PF00151">
    <property type="entry name" value="Lipase"/>
    <property type="match status" value="1"/>
</dbReference>
<dbReference type="PRINTS" id="PR00821">
    <property type="entry name" value="TAGLIPASE"/>
</dbReference>
<comment type="similarity">
    <text evidence="2 4">Belongs to the AB hydrolase superfamily. Lipase family.</text>
</comment>
<feature type="domain" description="Lipase" evidence="6">
    <location>
        <begin position="47"/>
        <end position="331"/>
    </location>
</feature>
<dbReference type="FunFam" id="3.40.50.1820:FF:000076">
    <property type="entry name" value="phospholipase A1"/>
    <property type="match status" value="1"/>
</dbReference>
<protein>
    <recommendedName>
        <fullName evidence="6">Lipase domain-containing protein</fullName>
    </recommendedName>
</protein>
<dbReference type="PANTHER" id="PTHR11610:SF151">
    <property type="entry name" value="PHOSPHOLIPASE A1 MEMBER A-LIKE PROTEIN"/>
    <property type="match status" value="1"/>
</dbReference>
<accession>A0A9J6B9I4</accession>
<organism evidence="7 8">
    <name type="scientific">Polypedilum vanderplanki</name>
    <name type="common">Sleeping chironomid midge</name>
    <dbReference type="NCBI Taxonomy" id="319348"/>
    <lineage>
        <taxon>Eukaryota</taxon>
        <taxon>Metazoa</taxon>
        <taxon>Ecdysozoa</taxon>
        <taxon>Arthropoda</taxon>
        <taxon>Hexapoda</taxon>
        <taxon>Insecta</taxon>
        <taxon>Pterygota</taxon>
        <taxon>Neoptera</taxon>
        <taxon>Endopterygota</taxon>
        <taxon>Diptera</taxon>
        <taxon>Nematocera</taxon>
        <taxon>Chironomoidea</taxon>
        <taxon>Chironomidae</taxon>
        <taxon>Chironominae</taxon>
        <taxon>Polypedilum</taxon>
        <taxon>Polypedilum</taxon>
    </lineage>
</organism>
<evidence type="ECO:0000259" key="6">
    <source>
        <dbReference type="Pfam" id="PF00151"/>
    </source>
</evidence>
<name>A0A9J6B9I4_POLVA</name>
<dbReference type="InterPro" id="IPR000734">
    <property type="entry name" value="TAG_lipase"/>
</dbReference>
<sequence>MTSSLLLVLATVLTICHFEAMASIEDEWLSMVNEGRQNDDDECQYINNRTCPDSEIRFYLFTQSNVNSSQFIFIDSTTKESSMTNLSASYFNASNPTKIIIHGFRGDMYQTPLYRMREEYLNETSMNIFYVDWFNLSSSFCYPAVVHNIKHVGECTSMLIRKLVEAGNDDIHIIGFSLGAQVTNFIAESLKPEIILPRISGLDPAMPWFITVDNSQKLDKSDAKFVDVYHCNSLVQAKIETCGHVDFYFNNAIIQPGCDGNFFACSHQRCADYFMESIQTKTGFYGRQCDSYLLYLLNQCEHHKANMLAGEHCNKTTTGMYFINTNSKFPFAKGQFYDTNENSRSMSDMRKEIRNLQQFCNKLTDENLKQFLNCKQYEVILT</sequence>
<evidence type="ECO:0000256" key="2">
    <source>
        <dbReference type="ARBA" id="ARBA00010701"/>
    </source>
</evidence>
<feature type="signal peptide" evidence="5">
    <location>
        <begin position="1"/>
        <end position="22"/>
    </location>
</feature>
<evidence type="ECO:0000256" key="4">
    <source>
        <dbReference type="RuleBase" id="RU004262"/>
    </source>
</evidence>
<evidence type="ECO:0000313" key="7">
    <source>
        <dbReference type="EMBL" id="KAG5666319.1"/>
    </source>
</evidence>
<evidence type="ECO:0000256" key="3">
    <source>
        <dbReference type="ARBA" id="ARBA00022525"/>
    </source>
</evidence>
<dbReference type="InterPro" id="IPR033906">
    <property type="entry name" value="Lipase_N"/>
</dbReference>
<reference evidence="7" key="1">
    <citation type="submission" date="2021-03" db="EMBL/GenBank/DDBJ databases">
        <title>Chromosome level genome of the anhydrobiotic midge Polypedilum vanderplanki.</title>
        <authorList>
            <person name="Yoshida Y."/>
            <person name="Kikawada T."/>
            <person name="Gusev O."/>
        </authorList>
    </citation>
    <scope>NUCLEOTIDE SEQUENCE</scope>
    <source>
        <strain evidence="7">NIAS01</strain>
        <tissue evidence="7">Whole body or cell culture</tissue>
    </source>
</reference>
<dbReference type="Proteomes" id="UP001107558">
    <property type="component" value="Unassembled WGS sequence"/>
</dbReference>
<evidence type="ECO:0000313" key="8">
    <source>
        <dbReference type="Proteomes" id="UP001107558"/>
    </source>
</evidence>
<dbReference type="GO" id="GO:0016042">
    <property type="term" value="P:lipid catabolic process"/>
    <property type="evidence" value="ECO:0007669"/>
    <property type="project" value="TreeGrafter"/>
</dbReference>
<evidence type="ECO:0000256" key="5">
    <source>
        <dbReference type="SAM" id="SignalP"/>
    </source>
</evidence>
<evidence type="ECO:0000256" key="1">
    <source>
        <dbReference type="ARBA" id="ARBA00004613"/>
    </source>
</evidence>
<keyword evidence="8" id="KW-1185">Reference proteome</keyword>
<dbReference type="CDD" id="cd00707">
    <property type="entry name" value="Pancreat_lipase_like"/>
    <property type="match status" value="1"/>
</dbReference>
<gene>
    <name evidence="7" type="ORF">PVAND_017818</name>
</gene>
<dbReference type="InterPro" id="IPR013818">
    <property type="entry name" value="Lipase"/>
</dbReference>
<dbReference type="InterPro" id="IPR029058">
    <property type="entry name" value="AB_hydrolase_fold"/>
</dbReference>
<dbReference type="GO" id="GO:0016298">
    <property type="term" value="F:lipase activity"/>
    <property type="evidence" value="ECO:0007669"/>
    <property type="project" value="InterPro"/>
</dbReference>
<dbReference type="GO" id="GO:0017171">
    <property type="term" value="F:serine hydrolase activity"/>
    <property type="evidence" value="ECO:0007669"/>
    <property type="project" value="TreeGrafter"/>
</dbReference>